<dbReference type="Pfam" id="PF13487">
    <property type="entry name" value="HD_5"/>
    <property type="match status" value="1"/>
</dbReference>
<reference evidence="4 5" key="1">
    <citation type="submission" date="2019-07" db="EMBL/GenBank/DDBJ databases">
        <authorList>
            <person name="Kim J."/>
        </authorList>
    </citation>
    <scope>NUCLEOTIDE SEQUENCE [LARGE SCALE GENOMIC DNA]</scope>
    <source>
        <strain evidence="4 5">JC52</strain>
    </source>
</reference>
<dbReference type="SMART" id="SM00471">
    <property type="entry name" value="HDc"/>
    <property type="match status" value="1"/>
</dbReference>
<proteinExistence type="predicted"/>
<dbReference type="Gene3D" id="1.10.3210.10">
    <property type="entry name" value="Hypothetical protein af1432"/>
    <property type="match status" value="1"/>
</dbReference>
<dbReference type="InterPro" id="IPR006674">
    <property type="entry name" value="HD_domain"/>
</dbReference>
<dbReference type="EMBL" id="VNJI01000028">
    <property type="protein sequence ID" value="TVY08087.1"/>
    <property type="molecule type" value="Genomic_DNA"/>
</dbReference>
<keyword evidence="1" id="KW-0812">Transmembrane</keyword>
<dbReference type="CDD" id="cd00077">
    <property type="entry name" value="HDc"/>
    <property type="match status" value="1"/>
</dbReference>
<dbReference type="InterPro" id="IPR003607">
    <property type="entry name" value="HD/PDEase_dom"/>
</dbReference>
<evidence type="ECO:0000256" key="1">
    <source>
        <dbReference type="SAM" id="Phobius"/>
    </source>
</evidence>
<keyword evidence="1" id="KW-1133">Transmembrane helix</keyword>
<dbReference type="SUPFAM" id="SSF109604">
    <property type="entry name" value="HD-domain/PDEase-like"/>
    <property type="match status" value="1"/>
</dbReference>
<gene>
    <name evidence="4" type="ORF">FPZ49_20880</name>
</gene>
<dbReference type="InterPro" id="IPR037522">
    <property type="entry name" value="HD_GYP_dom"/>
</dbReference>
<evidence type="ECO:0000313" key="5">
    <source>
        <dbReference type="Proteomes" id="UP000317036"/>
    </source>
</evidence>
<keyword evidence="1" id="KW-0472">Membrane</keyword>
<evidence type="ECO:0000259" key="3">
    <source>
        <dbReference type="PROSITE" id="PS51832"/>
    </source>
</evidence>
<dbReference type="NCBIfam" id="TIGR00277">
    <property type="entry name" value="HDIG"/>
    <property type="match status" value="1"/>
</dbReference>
<dbReference type="InterPro" id="IPR006675">
    <property type="entry name" value="HDIG_dom"/>
</dbReference>
<evidence type="ECO:0000313" key="4">
    <source>
        <dbReference type="EMBL" id="TVY08087.1"/>
    </source>
</evidence>
<sequence>MENIVVNCKFFRYGFFVLLVLVPLATKVTHQDISSLYILTLIFLGLGFSEISKPVLFLLCTFVVFARSFVDDGIEHIEAMLCRLISFTLVVFISATMTKHYHKIKKQEKELTIALAKALDSRDSYTANHSENVANYAIKIAKEMNLNATQCEDINTGGLLHDIGKIGVPEHILMKADKLTAEEYELIKLHPVIGYETLKHISDFKTNGILDIVLFHHERYDGKGYPKGLKGEQIPLFARIVSVADSFDAMASRRLYRNVMALDDIMSEIDKNKGTQFDPQIVEVFIKLLKIGEIKIRSEQ</sequence>
<dbReference type="OrthoDB" id="9759601at2"/>
<comment type="caution">
    <text evidence="4">The sequence shown here is derived from an EMBL/GenBank/DDBJ whole genome shotgun (WGS) entry which is preliminary data.</text>
</comment>
<dbReference type="PANTHER" id="PTHR43155">
    <property type="entry name" value="CYCLIC DI-GMP PHOSPHODIESTERASE PA4108-RELATED"/>
    <property type="match status" value="1"/>
</dbReference>
<organism evidence="4 5">
    <name type="scientific">Paenibacillus cremeus</name>
    <dbReference type="NCBI Taxonomy" id="2163881"/>
    <lineage>
        <taxon>Bacteria</taxon>
        <taxon>Bacillati</taxon>
        <taxon>Bacillota</taxon>
        <taxon>Bacilli</taxon>
        <taxon>Bacillales</taxon>
        <taxon>Paenibacillaceae</taxon>
        <taxon>Paenibacillus</taxon>
    </lineage>
</organism>
<accession>A0A559K7J2</accession>
<keyword evidence="5" id="KW-1185">Reference proteome</keyword>
<name>A0A559K7J2_9BACL</name>
<dbReference type="PROSITE" id="PS51831">
    <property type="entry name" value="HD"/>
    <property type="match status" value="1"/>
</dbReference>
<feature type="transmembrane region" description="Helical" evidence="1">
    <location>
        <begin position="77"/>
        <end position="97"/>
    </location>
</feature>
<dbReference type="Proteomes" id="UP000317036">
    <property type="component" value="Unassembled WGS sequence"/>
</dbReference>
<dbReference type="PROSITE" id="PS51832">
    <property type="entry name" value="HD_GYP"/>
    <property type="match status" value="1"/>
</dbReference>
<protein>
    <submittedName>
        <fullName evidence="4">HD-GYP domain-containing protein</fullName>
    </submittedName>
</protein>
<feature type="domain" description="HD" evidence="2">
    <location>
        <begin position="126"/>
        <end position="250"/>
    </location>
</feature>
<evidence type="ECO:0000259" key="2">
    <source>
        <dbReference type="PROSITE" id="PS51831"/>
    </source>
</evidence>
<feature type="domain" description="HD-GYP" evidence="3">
    <location>
        <begin position="104"/>
        <end position="300"/>
    </location>
</feature>
<feature type="transmembrane region" description="Helical" evidence="1">
    <location>
        <begin position="36"/>
        <end position="65"/>
    </location>
</feature>
<dbReference type="AlphaFoldDB" id="A0A559K7J2"/>
<feature type="transmembrane region" description="Helical" evidence="1">
    <location>
        <begin position="12"/>
        <end position="29"/>
    </location>
</feature>